<reference evidence="4" key="3">
    <citation type="submission" date="2018-01" db="EMBL/GenBank/DDBJ databases">
        <authorList>
            <person name="Gaut B.S."/>
            <person name="Morton B.R."/>
            <person name="Clegg M.T."/>
            <person name="Duvall M.R."/>
        </authorList>
    </citation>
    <scope>NUCLEOTIDE SEQUENCE</scope>
    <source>
        <strain evidence="4">ATCC BAA-2683</strain>
    </source>
</reference>
<dbReference type="EMBL" id="PPEA01000148">
    <property type="protein sequence ID" value="PQM48722.1"/>
    <property type="molecule type" value="Genomic_DNA"/>
</dbReference>
<dbReference type="InterPro" id="IPR019920">
    <property type="entry name" value="F420-binding_dom_put"/>
</dbReference>
<keyword evidence="1" id="KW-0560">Oxidoreductase</keyword>
<dbReference type="InterPro" id="IPR012349">
    <property type="entry name" value="Split_barrel_FMN-bd"/>
</dbReference>
<reference evidence="3 5" key="1">
    <citation type="submission" date="2016-10" db="EMBL/GenBank/DDBJ databases">
        <title>Genome sequence of Mycobacterium talmonii.</title>
        <authorList>
            <person name="Greninger A.L."/>
            <person name="Elliott B."/>
            <person name="Vasireddy S."/>
            <person name="Vasireddy R."/>
        </authorList>
    </citation>
    <scope>NUCLEOTIDE SEQUENCE [LARGE SCALE GENOMIC DNA]</scope>
    <source>
        <strain evidence="3">MO-5499</strain>
        <strain evidence="5">NE-TNMC-100812</strain>
    </source>
</reference>
<dbReference type="NCBIfam" id="TIGR03618">
    <property type="entry name" value="Rv1155_F420"/>
    <property type="match status" value="1"/>
</dbReference>
<evidence type="ECO:0000256" key="1">
    <source>
        <dbReference type="ARBA" id="ARBA00023002"/>
    </source>
</evidence>
<evidence type="ECO:0000259" key="2">
    <source>
        <dbReference type="Pfam" id="PF01243"/>
    </source>
</evidence>
<organism evidence="3 5">
    <name type="scientific">Mycobacterium talmoniae</name>
    <dbReference type="NCBI Taxonomy" id="1858794"/>
    <lineage>
        <taxon>Bacteria</taxon>
        <taxon>Bacillati</taxon>
        <taxon>Actinomycetota</taxon>
        <taxon>Actinomycetes</taxon>
        <taxon>Mycobacteriales</taxon>
        <taxon>Mycobacteriaceae</taxon>
        <taxon>Mycobacterium</taxon>
    </lineage>
</organism>
<dbReference type="RefSeq" id="WP_071021097.1">
    <property type="nucleotide sequence ID" value="NZ_MLQM01000007.1"/>
</dbReference>
<dbReference type="EMBL" id="MLQM01000007">
    <property type="protein sequence ID" value="OHV06203.1"/>
    <property type="molecule type" value="Genomic_DNA"/>
</dbReference>
<gene>
    <name evidence="3" type="ORF">BKN37_02850</name>
    <name evidence="4" type="ORF">C1Y40_01088</name>
</gene>
<evidence type="ECO:0000313" key="6">
    <source>
        <dbReference type="Proteomes" id="UP000238296"/>
    </source>
</evidence>
<evidence type="ECO:0000313" key="5">
    <source>
        <dbReference type="Proteomes" id="UP000179734"/>
    </source>
</evidence>
<protein>
    <submittedName>
        <fullName evidence="3">PPOX class F420-dependent enzyme</fullName>
    </submittedName>
</protein>
<dbReference type="InterPro" id="IPR052019">
    <property type="entry name" value="F420H2_bilvrd_red/Heme_oxyg"/>
</dbReference>
<evidence type="ECO:0000313" key="4">
    <source>
        <dbReference type="EMBL" id="PQM48722.1"/>
    </source>
</evidence>
<dbReference type="GO" id="GO:0005829">
    <property type="term" value="C:cytosol"/>
    <property type="evidence" value="ECO:0007669"/>
    <property type="project" value="TreeGrafter"/>
</dbReference>
<accession>A0A1S1NR96</accession>
<evidence type="ECO:0000313" key="3">
    <source>
        <dbReference type="EMBL" id="OHV06203.1"/>
    </source>
</evidence>
<sequence length="129" mass="14109">MPTIPDTHRDLVEAPLIASLATVGPDGTPQVTAIWFVAEGNTIELSLLATRQKYKNMVARPQATLFLIDPKNPFRTLEIRGTAEAGEDPDLALFEKVVRHYGHEPASFPVPNEGRVAITLRPTRVVAQG</sequence>
<dbReference type="PANTHER" id="PTHR35176">
    <property type="entry name" value="HEME OXYGENASE HI_0854-RELATED"/>
    <property type="match status" value="1"/>
</dbReference>
<feature type="domain" description="Pyridoxamine 5'-phosphate oxidase N-terminal" evidence="2">
    <location>
        <begin position="5"/>
        <end position="126"/>
    </location>
</feature>
<name>A0A1S1NR96_9MYCO</name>
<dbReference type="Proteomes" id="UP000179734">
    <property type="component" value="Unassembled WGS sequence"/>
</dbReference>
<reference evidence="4 6" key="2">
    <citation type="journal article" date="2017" name="Int. J. Syst. Evol. Microbiol.">
        <title>Mycobacterium talmoniae sp. nov., a slowly growing mycobacterium isolated from human respiratory samples.</title>
        <authorList>
            <person name="Davidson R.M."/>
            <person name="DeGroote M.A."/>
            <person name="Marola J.L."/>
            <person name="Buss S."/>
            <person name="Jones V."/>
            <person name="McNeil M.R."/>
            <person name="Freifeld A.G."/>
            <person name="Elaine Epperson L."/>
            <person name="Hasan N.A."/>
            <person name="Jackson M."/>
            <person name="Iwen P.C."/>
            <person name="Salfinger M."/>
            <person name="Strong M."/>
        </authorList>
    </citation>
    <scope>NUCLEOTIDE SEQUENCE [LARGE SCALE GENOMIC DNA]</scope>
    <source>
        <strain evidence="4 6">ATCC BAA-2683</strain>
    </source>
</reference>
<dbReference type="SUPFAM" id="SSF50475">
    <property type="entry name" value="FMN-binding split barrel"/>
    <property type="match status" value="1"/>
</dbReference>
<dbReference type="GO" id="GO:0070967">
    <property type="term" value="F:coenzyme F420 binding"/>
    <property type="evidence" value="ECO:0007669"/>
    <property type="project" value="TreeGrafter"/>
</dbReference>
<dbReference type="Pfam" id="PF01243">
    <property type="entry name" value="PNPOx_N"/>
    <property type="match status" value="1"/>
</dbReference>
<dbReference type="PANTHER" id="PTHR35176:SF6">
    <property type="entry name" value="HEME OXYGENASE HI_0854-RELATED"/>
    <property type="match status" value="1"/>
</dbReference>
<proteinExistence type="predicted"/>
<dbReference type="GO" id="GO:0016627">
    <property type="term" value="F:oxidoreductase activity, acting on the CH-CH group of donors"/>
    <property type="evidence" value="ECO:0007669"/>
    <property type="project" value="TreeGrafter"/>
</dbReference>
<dbReference type="AlphaFoldDB" id="A0A1S1NR96"/>
<dbReference type="InterPro" id="IPR011576">
    <property type="entry name" value="Pyridox_Oxase_N"/>
</dbReference>
<dbReference type="Proteomes" id="UP000238296">
    <property type="component" value="Unassembled WGS sequence"/>
</dbReference>
<dbReference type="Gene3D" id="2.30.110.10">
    <property type="entry name" value="Electron Transport, Fmn-binding Protein, Chain A"/>
    <property type="match status" value="1"/>
</dbReference>
<comment type="caution">
    <text evidence="3">The sequence shown here is derived from an EMBL/GenBank/DDBJ whole genome shotgun (WGS) entry which is preliminary data.</text>
</comment>
<keyword evidence="5" id="KW-1185">Reference proteome</keyword>